<organism evidence="2 3">
    <name type="scientific">Aldrovandia affinis</name>
    <dbReference type="NCBI Taxonomy" id="143900"/>
    <lineage>
        <taxon>Eukaryota</taxon>
        <taxon>Metazoa</taxon>
        <taxon>Chordata</taxon>
        <taxon>Craniata</taxon>
        <taxon>Vertebrata</taxon>
        <taxon>Euteleostomi</taxon>
        <taxon>Actinopterygii</taxon>
        <taxon>Neopterygii</taxon>
        <taxon>Teleostei</taxon>
        <taxon>Notacanthiformes</taxon>
        <taxon>Halosauridae</taxon>
        <taxon>Aldrovandia</taxon>
    </lineage>
</organism>
<gene>
    <name evidence="2" type="ORF">AAFF_G00262860</name>
</gene>
<protein>
    <submittedName>
        <fullName evidence="2">Uncharacterized protein</fullName>
    </submittedName>
</protein>
<proteinExistence type="predicted"/>
<reference evidence="2" key="1">
    <citation type="journal article" date="2023" name="Science">
        <title>Genome structures resolve the early diversification of teleost fishes.</title>
        <authorList>
            <person name="Parey E."/>
            <person name="Louis A."/>
            <person name="Montfort J."/>
            <person name="Bouchez O."/>
            <person name="Roques C."/>
            <person name="Iampietro C."/>
            <person name="Lluch J."/>
            <person name="Castinel A."/>
            <person name="Donnadieu C."/>
            <person name="Desvignes T."/>
            <person name="Floi Bucao C."/>
            <person name="Jouanno E."/>
            <person name="Wen M."/>
            <person name="Mejri S."/>
            <person name="Dirks R."/>
            <person name="Jansen H."/>
            <person name="Henkel C."/>
            <person name="Chen W.J."/>
            <person name="Zahm M."/>
            <person name="Cabau C."/>
            <person name="Klopp C."/>
            <person name="Thompson A.W."/>
            <person name="Robinson-Rechavi M."/>
            <person name="Braasch I."/>
            <person name="Lecointre G."/>
            <person name="Bobe J."/>
            <person name="Postlethwait J.H."/>
            <person name="Berthelot C."/>
            <person name="Roest Crollius H."/>
            <person name="Guiguen Y."/>
        </authorList>
    </citation>
    <scope>NUCLEOTIDE SEQUENCE</scope>
    <source>
        <strain evidence="2">NC1722</strain>
    </source>
</reference>
<dbReference type="AlphaFoldDB" id="A0AAD7WT49"/>
<accession>A0AAD7WT49</accession>
<feature type="region of interest" description="Disordered" evidence="1">
    <location>
        <begin position="1"/>
        <end position="25"/>
    </location>
</feature>
<feature type="compositionally biased region" description="Basic and acidic residues" evidence="1">
    <location>
        <begin position="16"/>
        <end position="25"/>
    </location>
</feature>
<evidence type="ECO:0000313" key="2">
    <source>
        <dbReference type="EMBL" id="KAJ8408058.1"/>
    </source>
</evidence>
<evidence type="ECO:0000256" key="1">
    <source>
        <dbReference type="SAM" id="MobiDB-lite"/>
    </source>
</evidence>
<keyword evidence="3" id="KW-1185">Reference proteome</keyword>
<name>A0AAD7WT49_9TELE</name>
<comment type="caution">
    <text evidence="2">The sequence shown here is derived from an EMBL/GenBank/DDBJ whole genome shotgun (WGS) entry which is preliminary data.</text>
</comment>
<sequence>MGEGRAAVSAYGELDGGSRQDAEGKSTRLFSGIKKHYLAQTRHDIITERGRREHSQGWHSDVRGRDCVETTCCSAFVQLTCANYIVRRCLHLRPPV</sequence>
<dbReference type="EMBL" id="JAINUG010000036">
    <property type="protein sequence ID" value="KAJ8408058.1"/>
    <property type="molecule type" value="Genomic_DNA"/>
</dbReference>
<evidence type="ECO:0000313" key="3">
    <source>
        <dbReference type="Proteomes" id="UP001221898"/>
    </source>
</evidence>
<dbReference type="Proteomes" id="UP001221898">
    <property type="component" value="Unassembled WGS sequence"/>
</dbReference>